<name>G4U2N5_SERID</name>
<feature type="region of interest" description="Disordered" evidence="1">
    <location>
        <begin position="433"/>
        <end position="455"/>
    </location>
</feature>
<feature type="region of interest" description="Disordered" evidence="1">
    <location>
        <begin position="255"/>
        <end position="287"/>
    </location>
</feature>
<organism evidence="2 3">
    <name type="scientific">Serendipita indica (strain DSM 11827)</name>
    <name type="common">Root endophyte fungus</name>
    <name type="synonym">Piriformospora indica</name>
    <dbReference type="NCBI Taxonomy" id="1109443"/>
    <lineage>
        <taxon>Eukaryota</taxon>
        <taxon>Fungi</taxon>
        <taxon>Dikarya</taxon>
        <taxon>Basidiomycota</taxon>
        <taxon>Agaricomycotina</taxon>
        <taxon>Agaricomycetes</taxon>
        <taxon>Sebacinales</taxon>
        <taxon>Serendipitaceae</taxon>
        <taxon>Serendipita</taxon>
    </lineage>
</organism>
<evidence type="ECO:0000313" key="3">
    <source>
        <dbReference type="Proteomes" id="UP000007148"/>
    </source>
</evidence>
<feature type="compositionally biased region" description="Polar residues" evidence="1">
    <location>
        <begin position="90"/>
        <end position="103"/>
    </location>
</feature>
<proteinExistence type="predicted"/>
<dbReference type="EMBL" id="CAFZ01001876">
    <property type="protein sequence ID" value="CCA77857.1"/>
    <property type="molecule type" value="Genomic_DNA"/>
</dbReference>
<feature type="region of interest" description="Disordered" evidence="1">
    <location>
        <begin position="76"/>
        <end position="103"/>
    </location>
</feature>
<feature type="region of interest" description="Disordered" evidence="1">
    <location>
        <begin position="486"/>
        <end position="521"/>
    </location>
</feature>
<accession>G4U2N5</accession>
<feature type="compositionally biased region" description="Low complexity" evidence="1">
    <location>
        <begin position="1"/>
        <end position="11"/>
    </location>
</feature>
<reference evidence="2 3" key="1">
    <citation type="journal article" date="2011" name="PLoS Pathog.">
        <title>Endophytic Life Strategies Decoded by Genome and Transcriptome Analyses of the Mutualistic Root Symbiont Piriformospora indica.</title>
        <authorList>
            <person name="Zuccaro A."/>
            <person name="Lahrmann U."/>
            <person name="Guldener U."/>
            <person name="Langen G."/>
            <person name="Pfiffi S."/>
            <person name="Biedenkopf D."/>
            <person name="Wong P."/>
            <person name="Samans B."/>
            <person name="Grimm C."/>
            <person name="Basiewicz M."/>
            <person name="Murat C."/>
            <person name="Martin F."/>
            <person name="Kogel K.H."/>
        </authorList>
    </citation>
    <scope>NUCLEOTIDE SEQUENCE [LARGE SCALE GENOMIC DNA]</scope>
    <source>
        <strain evidence="2 3">DSM 11827</strain>
    </source>
</reference>
<feature type="compositionally biased region" description="Low complexity" evidence="1">
    <location>
        <begin position="76"/>
        <end position="88"/>
    </location>
</feature>
<feature type="region of interest" description="Disordered" evidence="1">
    <location>
        <begin position="1"/>
        <end position="23"/>
    </location>
</feature>
<protein>
    <submittedName>
        <fullName evidence="2">Uncharacterized protein</fullName>
    </submittedName>
</protein>
<gene>
    <name evidence="2" type="ORF">PIIN_00504</name>
</gene>
<sequence>MGFASSFSSSSKANPAPQPKITIVSRVRAQPADDVANALRPTDPQTIATFNLYSNPTRDVVLQGAPPAIGCLFPTRRGSSASSSRRPSLLGTSPVSSASLSSFMDSGLPSTEATYPFLALLEVLRADKRFDGLDDLDVIADAGALAQIAHFQRSAHKSRCGGPASGPSNSACSASDRTSPLLSPHSPLPISSSPQSSTFLGHLHPSSITSAAAGSDHDHRSKYSASSLSVHSFSALSASASTSFSRSKSRLGGVFKKDKKPRAYSSSSSSAFSSSSRQLPVSGQIDESGDECSQLRLHALLHSNRRTLVLLSDLYALSPDSDSSSDAEDYASTERRLKDALRDLTHSPVHGSNDHRRAIRYSAGGMQYLVLFSAHASTATYDSRSPFVPVSAAPREFVNSKIDYHSIPRGFALPLEHDLLVHCAFADNSHPTLRSSSSYNDSDSSSQSQCSSVGGKARLDSYHHNWRKNTRARDEMAFMRVDKLMTISHPTSSKSGSSRSLRPAARGRHHTGVVQIDAEEAEEDTKRAAALVAPFVRMIRQELLASTTTPASRRKRNANGETQRDMGMVLIQQVDPSEVILVKDVDPLLTLRDELERFGSRPY</sequence>
<feature type="compositionally biased region" description="Low complexity" evidence="1">
    <location>
        <begin position="435"/>
        <end position="452"/>
    </location>
</feature>
<evidence type="ECO:0000256" key="1">
    <source>
        <dbReference type="SAM" id="MobiDB-lite"/>
    </source>
</evidence>
<feature type="compositionally biased region" description="Low complexity" evidence="1">
    <location>
        <begin position="179"/>
        <end position="196"/>
    </location>
</feature>
<feature type="compositionally biased region" description="Low complexity" evidence="1">
    <location>
        <begin position="488"/>
        <end position="500"/>
    </location>
</feature>
<dbReference type="Proteomes" id="UP000007148">
    <property type="component" value="Unassembled WGS sequence"/>
</dbReference>
<evidence type="ECO:0000313" key="2">
    <source>
        <dbReference type="EMBL" id="CCA77857.1"/>
    </source>
</evidence>
<dbReference type="HOGENOM" id="CLU_452768_0_0_1"/>
<feature type="region of interest" description="Disordered" evidence="1">
    <location>
        <begin position="157"/>
        <end position="196"/>
    </location>
</feature>
<keyword evidence="3" id="KW-1185">Reference proteome</keyword>
<dbReference type="InParanoid" id="G4U2N5"/>
<comment type="caution">
    <text evidence="2">The sequence shown here is derived from an EMBL/GenBank/DDBJ whole genome shotgun (WGS) entry which is preliminary data.</text>
</comment>
<dbReference type="AlphaFoldDB" id="G4U2N5"/>
<dbReference type="OrthoDB" id="3262562at2759"/>
<feature type="compositionally biased region" description="Polar residues" evidence="1">
    <location>
        <begin position="166"/>
        <end position="178"/>
    </location>
</feature>
<feature type="compositionally biased region" description="Low complexity" evidence="1">
    <location>
        <begin position="265"/>
        <end position="276"/>
    </location>
</feature>